<dbReference type="AlphaFoldDB" id="A0A834HSA1"/>
<dbReference type="Proteomes" id="UP000626092">
    <property type="component" value="Unassembled WGS sequence"/>
</dbReference>
<dbReference type="EMBL" id="WJXA01000001">
    <property type="protein sequence ID" value="KAF7153236.1"/>
    <property type="molecule type" value="Genomic_DNA"/>
</dbReference>
<keyword evidence="2" id="KW-1185">Reference proteome</keyword>
<dbReference type="OrthoDB" id="1868634at2759"/>
<proteinExistence type="predicted"/>
<comment type="caution">
    <text evidence="1">The sequence shown here is derived from an EMBL/GenBank/DDBJ whole genome shotgun (WGS) entry which is preliminary data.</text>
</comment>
<organism evidence="1 2">
    <name type="scientific">Rhododendron simsii</name>
    <name type="common">Sims's rhododendron</name>
    <dbReference type="NCBI Taxonomy" id="118357"/>
    <lineage>
        <taxon>Eukaryota</taxon>
        <taxon>Viridiplantae</taxon>
        <taxon>Streptophyta</taxon>
        <taxon>Embryophyta</taxon>
        <taxon>Tracheophyta</taxon>
        <taxon>Spermatophyta</taxon>
        <taxon>Magnoliopsida</taxon>
        <taxon>eudicotyledons</taxon>
        <taxon>Gunneridae</taxon>
        <taxon>Pentapetalae</taxon>
        <taxon>asterids</taxon>
        <taxon>Ericales</taxon>
        <taxon>Ericaceae</taxon>
        <taxon>Ericoideae</taxon>
        <taxon>Rhodoreae</taxon>
        <taxon>Rhododendron</taxon>
    </lineage>
</organism>
<reference evidence="1" key="1">
    <citation type="submission" date="2019-11" db="EMBL/GenBank/DDBJ databases">
        <authorList>
            <person name="Liu Y."/>
            <person name="Hou J."/>
            <person name="Li T.-Q."/>
            <person name="Guan C.-H."/>
            <person name="Wu X."/>
            <person name="Wu H.-Z."/>
            <person name="Ling F."/>
            <person name="Zhang R."/>
            <person name="Shi X.-G."/>
            <person name="Ren J.-P."/>
            <person name="Chen E.-F."/>
            <person name="Sun J.-M."/>
        </authorList>
    </citation>
    <scope>NUCLEOTIDE SEQUENCE</scope>
    <source>
        <strain evidence="1">Adult_tree_wgs_1</strain>
        <tissue evidence="1">Leaves</tissue>
    </source>
</reference>
<evidence type="ECO:0000313" key="1">
    <source>
        <dbReference type="EMBL" id="KAF7153236.1"/>
    </source>
</evidence>
<dbReference type="PANTHER" id="PTHR37754">
    <property type="entry name" value="CALCIUM ION-BINDING PROTEIN"/>
    <property type="match status" value="1"/>
</dbReference>
<evidence type="ECO:0000313" key="2">
    <source>
        <dbReference type="Proteomes" id="UP000626092"/>
    </source>
</evidence>
<accession>A0A834HSA1</accession>
<name>A0A834HSA1_RHOSS</name>
<protein>
    <submittedName>
        <fullName evidence="1">Uncharacterized protein</fullName>
    </submittedName>
</protein>
<sequence length="123" mass="13511">MVLSSSSTFNESLPGKHYDAPTRKEIEERFAEWEGAKESERKKVFIEFMKKVKLSKLDDATMITGLVTPPAAMAAKRAGESVPQLRIIKSIPDVVFVPSATVLALVSVKLSRRIFLGDVASTS</sequence>
<gene>
    <name evidence="1" type="ORF">RHSIM_Rhsim01G0139600</name>
</gene>
<dbReference type="PANTHER" id="PTHR37754:SF1">
    <property type="entry name" value="CALCIUM ION-BINDING PROTEIN"/>
    <property type="match status" value="1"/>
</dbReference>